<dbReference type="Gene3D" id="3.90.1150.30">
    <property type="match status" value="1"/>
</dbReference>
<dbReference type="EMBL" id="LS483470">
    <property type="protein sequence ID" value="SQI39149.1"/>
    <property type="molecule type" value="Genomic_DNA"/>
</dbReference>
<proteinExistence type="predicted"/>
<gene>
    <name evidence="1" type="ORF">NCTC12151_01351</name>
</gene>
<reference evidence="1 2" key="1">
    <citation type="submission" date="2018-06" db="EMBL/GenBank/DDBJ databases">
        <authorList>
            <consortium name="Pathogen Informatics"/>
            <person name="Doyle S."/>
        </authorList>
    </citation>
    <scope>NUCLEOTIDE SEQUENCE [LARGE SCALE GENOMIC DNA]</scope>
    <source>
        <strain evidence="1 2">NCTC12151</strain>
    </source>
</reference>
<name>A0A2X4UKP2_9GAMM</name>
<evidence type="ECO:0000313" key="2">
    <source>
        <dbReference type="Proteomes" id="UP000249005"/>
    </source>
</evidence>
<dbReference type="OrthoDB" id="3194910at2"/>
<dbReference type="PANTHER" id="PTHR35145:SF1">
    <property type="entry name" value="CYTOPLASMIC PROTEIN"/>
    <property type="match status" value="1"/>
</dbReference>
<accession>A0A2X4UKP2</accession>
<dbReference type="InterPro" id="IPR038056">
    <property type="entry name" value="YjbR-like_sf"/>
</dbReference>
<dbReference type="InterPro" id="IPR007351">
    <property type="entry name" value="YjbR"/>
</dbReference>
<organism evidence="1 2">
    <name type="scientific">Leminorella richardii</name>
    <dbReference type="NCBI Taxonomy" id="158841"/>
    <lineage>
        <taxon>Bacteria</taxon>
        <taxon>Pseudomonadati</taxon>
        <taxon>Pseudomonadota</taxon>
        <taxon>Gammaproteobacteria</taxon>
        <taxon>Enterobacterales</taxon>
        <taxon>Budviciaceae</taxon>
        <taxon>Leminorella</taxon>
    </lineage>
</organism>
<dbReference type="Proteomes" id="UP000249005">
    <property type="component" value="Chromosome 1"/>
</dbReference>
<dbReference type="KEGG" id="lri:NCTC12151_01351"/>
<dbReference type="Pfam" id="PF04237">
    <property type="entry name" value="YjbR"/>
    <property type="match status" value="1"/>
</dbReference>
<keyword evidence="2" id="KW-1185">Reference proteome</keyword>
<dbReference type="SUPFAM" id="SSF142906">
    <property type="entry name" value="YjbR-like"/>
    <property type="match status" value="1"/>
</dbReference>
<evidence type="ECO:0000313" key="1">
    <source>
        <dbReference type="EMBL" id="SQI39149.1"/>
    </source>
</evidence>
<protein>
    <submittedName>
        <fullName evidence="1">Uncharacterized protein conserved in bacteria</fullName>
    </submittedName>
</protein>
<sequence>MKDTVEIFSRRRVNVEKLLPYGFQQDDGGYLYQADLVKGQFKMTVVVSPEGAVTTAVVDASTGEDYVLHRVAATVGEFVGKVREEYEQVLIHIADTCFTSDVFKSQMAKQIIQFVRDKYHSELEFLWPRTPDNAIFRRVDNAKWYGAILTVSGKTLGLDDASRLEILNVRMRPDDVVALTDGKKYFPGYHMNKKHWVTLRLDGSVPIEEILMRIDDSFGLVGA</sequence>
<dbReference type="InterPro" id="IPR058532">
    <property type="entry name" value="YjbR/MT2646/Rv2570-like"/>
</dbReference>
<dbReference type="AlphaFoldDB" id="A0A2X4UKP2"/>
<dbReference type="RefSeq" id="WP_111739945.1">
    <property type="nucleotide sequence ID" value="NZ_LR698987.1"/>
</dbReference>
<dbReference type="PANTHER" id="PTHR35145">
    <property type="entry name" value="CYTOPLASMIC PROTEIN-RELATED"/>
    <property type="match status" value="1"/>
</dbReference>